<accession>A0A9P7SX28</accession>
<evidence type="ECO:0000256" key="6">
    <source>
        <dbReference type="SAM" id="Phobius"/>
    </source>
</evidence>
<keyword evidence="7" id="KW-0732">Signal</keyword>
<keyword evidence="10" id="KW-1185">Reference proteome</keyword>
<protein>
    <recommendedName>
        <fullName evidence="8">Major facilitator superfamily (MFS) profile domain-containing protein</fullName>
    </recommendedName>
</protein>
<dbReference type="InterPro" id="IPR011701">
    <property type="entry name" value="MFS"/>
</dbReference>
<feature type="transmembrane region" description="Helical" evidence="6">
    <location>
        <begin position="259"/>
        <end position="281"/>
    </location>
</feature>
<organism evidence="9 10">
    <name type="scientific">Claviceps pusilla</name>
    <dbReference type="NCBI Taxonomy" id="123648"/>
    <lineage>
        <taxon>Eukaryota</taxon>
        <taxon>Fungi</taxon>
        <taxon>Dikarya</taxon>
        <taxon>Ascomycota</taxon>
        <taxon>Pezizomycotina</taxon>
        <taxon>Sordariomycetes</taxon>
        <taxon>Hypocreomycetidae</taxon>
        <taxon>Hypocreales</taxon>
        <taxon>Clavicipitaceae</taxon>
        <taxon>Claviceps</taxon>
    </lineage>
</organism>
<feature type="transmembrane region" description="Helical" evidence="6">
    <location>
        <begin position="66"/>
        <end position="86"/>
    </location>
</feature>
<dbReference type="InterPro" id="IPR036259">
    <property type="entry name" value="MFS_trans_sf"/>
</dbReference>
<dbReference type="Proteomes" id="UP000748025">
    <property type="component" value="Unassembled WGS sequence"/>
</dbReference>
<keyword evidence="4 6" id="KW-1133">Transmembrane helix</keyword>
<feature type="transmembrane region" description="Helical" evidence="6">
    <location>
        <begin position="326"/>
        <end position="347"/>
    </location>
</feature>
<evidence type="ECO:0000256" key="5">
    <source>
        <dbReference type="ARBA" id="ARBA00023136"/>
    </source>
</evidence>
<proteinExistence type="predicted"/>
<dbReference type="Pfam" id="PF07690">
    <property type="entry name" value="MFS_1"/>
    <property type="match status" value="1"/>
</dbReference>
<sequence>MRAWRPSLWIPSLMLAWAVIVTLEGSVQSFAGLLVTRSFLGLVQGGVFPGLVYFISMWYQSHECGLRIAMFYCVAVAGTSFNNLIGNGILRLHGAAGIKGWCWLFFIEGTVTFIIALLAFKFMQDYPETAPFLKHDERSVVLHRLDEEQASMPKDFHVRYIKDALLDWKIWVHMVITLGITVPQSSIALFLPGIIEDLGFEDAQAKLMGIPPHIVASCFVLGGGFAADRHEQRGIYIIAFCIVGMIGFLMLGITESFVVEYMAVFFIAIGTFSIVPQDVAWNANNIGGSTKRAVGIAMHIGFGDLGGAVAGFIIEKDDARRFISGHGILLCMMTVSCVLTVIMTWYCRKENRARASRQFMRNSTVQERLQERERGDLAAFFVLTT</sequence>
<comment type="subcellular location">
    <subcellularLocation>
        <location evidence="1">Membrane</location>
        <topology evidence="1">Multi-pass membrane protein</topology>
    </subcellularLocation>
</comment>
<gene>
    <name evidence="9" type="ORF">E4U43_003019</name>
</gene>
<name>A0A9P7SX28_9HYPO</name>
<comment type="caution">
    <text evidence="9">The sequence shown here is derived from an EMBL/GenBank/DDBJ whole genome shotgun (WGS) entry which is preliminary data.</text>
</comment>
<dbReference type="InterPro" id="IPR020846">
    <property type="entry name" value="MFS_dom"/>
</dbReference>
<evidence type="ECO:0000256" key="2">
    <source>
        <dbReference type="ARBA" id="ARBA00022448"/>
    </source>
</evidence>
<dbReference type="PANTHER" id="PTHR43791">
    <property type="entry name" value="PERMEASE-RELATED"/>
    <property type="match status" value="1"/>
</dbReference>
<feature type="signal peptide" evidence="7">
    <location>
        <begin position="1"/>
        <end position="29"/>
    </location>
</feature>
<dbReference type="PANTHER" id="PTHR43791:SF57">
    <property type="entry name" value="MAJOR FACILITATOR SUPERFAMILY (MFS) PROFILE DOMAIN-CONTAINING PROTEIN"/>
    <property type="match status" value="1"/>
</dbReference>
<evidence type="ECO:0000256" key="7">
    <source>
        <dbReference type="SAM" id="SignalP"/>
    </source>
</evidence>
<dbReference type="SUPFAM" id="SSF103473">
    <property type="entry name" value="MFS general substrate transporter"/>
    <property type="match status" value="1"/>
</dbReference>
<feature type="transmembrane region" description="Helical" evidence="6">
    <location>
        <begin position="207"/>
        <end position="227"/>
    </location>
</feature>
<feature type="transmembrane region" description="Helical" evidence="6">
    <location>
        <begin position="39"/>
        <end position="59"/>
    </location>
</feature>
<feature type="transmembrane region" description="Helical" evidence="6">
    <location>
        <begin position="234"/>
        <end position="253"/>
    </location>
</feature>
<evidence type="ECO:0000256" key="4">
    <source>
        <dbReference type="ARBA" id="ARBA00022989"/>
    </source>
</evidence>
<dbReference type="FunFam" id="1.20.1250.20:FF:000013">
    <property type="entry name" value="MFS general substrate transporter"/>
    <property type="match status" value="1"/>
</dbReference>
<dbReference type="Gene3D" id="1.20.1250.20">
    <property type="entry name" value="MFS general substrate transporter like domains"/>
    <property type="match status" value="2"/>
</dbReference>
<evidence type="ECO:0000313" key="9">
    <source>
        <dbReference type="EMBL" id="KAG5995482.1"/>
    </source>
</evidence>
<evidence type="ECO:0000256" key="1">
    <source>
        <dbReference type="ARBA" id="ARBA00004141"/>
    </source>
</evidence>
<dbReference type="EMBL" id="SRPW01002132">
    <property type="protein sequence ID" value="KAG5995482.1"/>
    <property type="molecule type" value="Genomic_DNA"/>
</dbReference>
<dbReference type="AlphaFoldDB" id="A0A9P7SX28"/>
<feature type="domain" description="Major facilitator superfamily (MFS) profile" evidence="8">
    <location>
        <begin position="1"/>
        <end position="352"/>
    </location>
</feature>
<dbReference type="PROSITE" id="PS50850">
    <property type="entry name" value="MFS"/>
    <property type="match status" value="1"/>
</dbReference>
<dbReference type="OrthoDB" id="2962993at2759"/>
<keyword evidence="3 6" id="KW-0812">Transmembrane</keyword>
<keyword evidence="2" id="KW-0813">Transport</keyword>
<feature type="transmembrane region" description="Helical" evidence="6">
    <location>
        <begin position="170"/>
        <end position="195"/>
    </location>
</feature>
<feature type="chain" id="PRO_5040507666" description="Major facilitator superfamily (MFS) profile domain-containing protein" evidence="7">
    <location>
        <begin position="30"/>
        <end position="385"/>
    </location>
</feature>
<keyword evidence="5 6" id="KW-0472">Membrane</keyword>
<evidence type="ECO:0000256" key="3">
    <source>
        <dbReference type="ARBA" id="ARBA00022692"/>
    </source>
</evidence>
<feature type="transmembrane region" description="Helical" evidence="6">
    <location>
        <begin position="293"/>
        <end position="314"/>
    </location>
</feature>
<evidence type="ECO:0000259" key="8">
    <source>
        <dbReference type="PROSITE" id="PS50850"/>
    </source>
</evidence>
<evidence type="ECO:0000313" key="10">
    <source>
        <dbReference type="Proteomes" id="UP000748025"/>
    </source>
</evidence>
<dbReference type="GO" id="GO:0016020">
    <property type="term" value="C:membrane"/>
    <property type="evidence" value="ECO:0007669"/>
    <property type="project" value="UniProtKB-SubCell"/>
</dbReference>
<dbReference type="GO" id="GO:0022857">
    <property type="term" value="F:transmembrane transporter activity"/>
    <property type="evidence" value="ECO:0007669"/>
    <property type="project" value="InterPro"/>
</dbReference>
<feature type="transmembrane region" description="Helical" evidence="6">
    <location>
        <begin position="98"/>
        <end position="120"/>
    </location>
</feature>
<reference evidence="9" key="1">
    <citation type="journal article" date="2020" name="bioRxiv">
        <title>Whole genome comparisons of ergot fungi reveals the divergence and evolution of species within the genus Claviceps are the result of varying mechanisms driving genome evolution and host range expansion.</title>
        <authorList>
            <person name="Wyka S.A."/>
            <person name="Mondo S.J."/>
            <person name="Liu M."/>
            <person name="Dettman J."/>
            <person name="Nalam V."/>
            <person name="Broders K.D."/>
        </authorList>
    </citation>
    <scope>NUCLEOTIDE SEQUENCE</scope>
    <source>
        <strain evidence="9">CCC 602</strain>
    </source>
</reference>